<proteinExistence type="predicted"/>
<feature type="chain" id="PRO_5011525369" evidence="1">
    <location>
        <begin position="21"/>
        <end position="225"/>
    </location>
</feature>
<name>A0A1H7PB60_9BACT</name>
<dbReference type="STRING" id="573321.SAMN04488505_10235"/>
<dbReference type="RefSeq" id="WP_089908577.1">
    <property type="nucleotide sequence ID" value="NZ_FOBB01000002.1"/>
</dbReference>
<dbReference type="EMBL" id="FOBB01000002">
    <property type="protein sequence ID" value="SEL32674.1"/>
    <property type="molecule type" value="Genomic_DNA"/>
</dbReference>
<keyword evidence="4" id="KW-1185">Reference proteome</keyword>
<dbReference type="Pfam" id="PF13568">
    <property type="entry name" value="OMP_b-brl_2"/>
    <property type="match status" value="1"/>
</dbReference>
<dbReference type="OrthoDB" id="1011748at2"/>
<feature type="signal peptide" evidence="1">
    <location>
        <begin position="1"/>
        <end position="20"/>
    </location>
</feature>
<evidence type="ECO:0000313" key="3">
    <source>
        <dbReference type="EMBL" id="SEL32674.1"/>
    </source>
</evidence>
<evidence type="ECO:0000259" key="2">
    <source>
        <dbReference type="Pfam" id="PF13568"/>
    </source>
</evidence>
<reference evidence="3 4" key="1">
    <citation type="submission" date="2016-10" db="EMBL/GenBank/DDBJ databases">
        <authorList>
            <person name="de Groot N.N."/>
        </authorList>
    </citation>
    <scope>NUCLEOTIDE SEQUENCE [LARGE SCALE GENOMIC DNA]</scope>
    <source>
        <strain evidence="3 4">DSM 21039</strain>
    </source>
</reference>
<organism evidence="3 4">
    <name type="scientific">Chitinophaga rupis</name>
    <dbReference type="NCBI Taxonomy" id="573321"/>
    <lineage>
        <taxon>Bacteria</taxon>
        <taxon>Pseudomonadati</taxon>
        <taxon>Bacteroidota</taxon>
        <taxon>Chitinophagia</taxon>
        <taxon>Chitinophagales</taxon>
        <taxon>Chitinophagaceae</taxon>
        <taxon>Chitinophaga</taxon>
    </lineage>
</organism>
<dbReference type="InterPro" id="IPR025665">
    <property type="entry name" value="Beta-barrel_OMP_2"/>
</dbReference>
<accession>A0A1H7PB60</accession>
<dbReference type="AlphaFoldDB" id="A0A1H7PB60"/>
<protein>
    <submittedName>
        <fullName evidence="3">Outer membrane protein beta-barrel domain-containing protein</fullName>
    </submittedName>
</protein>
<evidence type="ECO:0000256" key="1">
    <source>
        <dbReference type="SAM" id="SignalP"/>
    </source>
</evidence>
<sequence>MKKHLLLLTVALSCGLFSYAQVSFGVKAGFNAASMSVKQGSPSVTADTKMVPAFHAGLIADIALSENFSLQPGLFYSAKGTKLDVPGPTVGQEKVTATTHLNYLELPVNFLYKHELGPGKIFAGFGPYLAYGISGKIKVSSQYFVNREYDVKFENKQQSPDSASVAYVKPFDAGANFIAGYEFKMGLVFSVNYSLGLTNTSPYDNETEKNHYLGISVGYLLHKRK</sequence>
<evidence type="ECO:0000313" key="4">
    <source>
        <dbReference type="Proteomes" id="UP000198984"/>
    </source>
</evidence>
<dbReference type="Proteomes" id="UP000198984">
    <property type="component" value="Unassembled WGS sequence"/>
</dbReference>
<feature type="domain" description="Outer membrane protein beta-barrel" evidence="2">
    <location>
        <begin position="21"/>
        <end position="200"/>
    </location>
</feature>
<keyword evidence="1" id="KW-0732">Signal</keyword>
<gene>
    <name evidence="3" type="ORF">SAMN04488505_10235</name>
</gene>